<evidence type="ECO:0000313" key="2">
    <source>
        <dbReference type="EMBL" id="KAJ7704493.1"/>
    </source>
</evidence>
<accession>A0AAD7GSS2</accession>
<dbReference type="SUPFAM" id="SSF53474">
    <property type="entry name" value="alpha/beta-Hydrolases"/>
    <property type="match status" value="1"/>
</dbReference>
<name>A0AAD7GSS2_MYCRO</name>
<evidence type="ECO:0000259" key="1">
    <source>
        <dbReference type="Pfam" id="PF00135"/>
    </source>
</evidence>
<dbReference type="Proteomes" id="UP001221757">
    <property type="component" value="Unassembled WGS sequence"/>
</dbReference>
<dbReference type="InterPro" id="IPR019819">
    <property type="entry name" value="Carboxylesterase_B_CS"/>
</dbReference>
<dbReference type="InterPro" id="IPR029058">
    <property type="entry name" value="AB_hydrolase_fold"/>
</dbReference>
<dbReference type="Gene3D" id="3.40.50.1820">
    <property type="entry name" value="alpha/beta hydrolase"/>
    <property type="match status" value="1"/>
</dbReference>
<dbReference type="Pfam" id="PF00135">
    <property type="entry name" value="COesterase"/>
    <property type="match status" value="1"/>
</dbReference>
<dbReference type="EMBL" id="JARKIE010000010">
    <property type="protein sequence ID" value="KAJ7704493.1"/>
    <property type="molecule type" value="Genomic_DNA"/>
</dbReference>
<sequence>MLFSLFIFISLSAATPQVELGNSTVIGRSISELYLEFFGGIPFAEPPIGPLRLNATVLKTLLPSVVDATNFGKLCMQPGLSRDLVSEDCLTLNIFRPAGLPLNASLPVLFWTYGGGFTSGGSSQFNASAIVAQSVARGTPIIYVSFNYRLGPLGFPQGFEASQRGILNLALRDQLACLEWVQLFIGAFGGDPSKVTMFGQSSGAIMTALLFMGSNNIERFARAAIFESGSAASAAVFEAARGESDWQNFVGGVPSCNVSRTLDCLQTVVDSDEILAGCSAAAAQAQDLFPWIPTLDGPAGLVRALPSAMLASGSFSRLPFIAGTNMDEGTIFTANYAFDGMIIDQIIVSNFSPPSTSPSDLQIAAQMIVQLYPNVTALGSPFNTGNETFGLSPQHKRAAAIEGDISFQSQRRLWAQTASAQGIPVFCYLFTEPQTPPSLGVRHGSEVPFVYGGVGPSDLSKTMIDYWVSFATSLDPNDGLGAPRPLWTAYTPDNQNLIQLNAANTTMIPDTYRNGRSCPHLCLDYSQQVRR</sequence>
<dbReference type="InterPro" id="IPR050309">
    <property type="entry name" value="Type-B_Carboxylest/Lipase"/>
</dbReference>
<reference evidence="2" key="1">
    <citation type="submission" date="2023-03" db="EMBL/GenBank/DDBJ databases">
        <title>Massive genome expansion in bonnet fungi (Mycena s.s.) driven by repeated elements and novel gene families across ecological guilds.</title>
        <authorList>
            <consortium name="Lawrence Berkeley National Laboratory"/>
            <person name="Harder C.B."/>
            <person name="Miyauchi S."/>
            <person name="Viragh M."/>
            <person name="Kuo A."/>
            <person name="Thoen E."/>
            <person name="Andreopoulos B."/>
            <person name="Lu D."/>
            <person name="Skrede I."/>
            <person name="Drula E."/>
            <person name="Henrissat B."/>
            <person name="Morin E."/>
            <person name="Kohler A."/>
            <person name="Barry K."/>
            <person name="LaButti K."/>
            <person name="Morin E."/>
            <person name="Salamov A."/>
            <person name="Lipzen A."/>
            <person name="Mereny Z."/>
            <person name="Hegedus B."/>
            <person name="Baldrian P."/>
            <person name="Stursova M."/>
            <person name="Weitz H."/>
            <person name="Taylor A."/>
            <person name="Grigoriev I.V."/>
            <person name="Nagy L.G."/>
            <person name="Martin F."/>
            <person name="Kauserud H."/>
        </authorList>
    </citation>
    <scope>NUCLEOTIDE SEQUENCE</scope>
    <source>
        <strain evidence="2">CBHHK067</strain>
    </source>
</reference>
<dbReference type="AlphaFoldDB" id="A0AAD7GSS2"/>
<dbReference type="InterPro" id="IPR002018">
    <property type="entry name" value="CarbesteraseB"/>
</dbReference>
<keyword evidence="3" id="KW-1185">Reference proteome</keyword>
<protein>
    <submittedName>
        <fullName evidence="2">Esterase 1</fullName>
    </submittedName>
</protein>
<comment type="caution">
    <text evidence="2">The sequence shown here is derived from an EMBL/GenBank/DDBJ whole genome shotgun (WGS) entry which is preliminary data.</text>
</comment>
<evidence type="ECO:0000313" key="3">
    <source>
        <dbReference type="Proteomes" id="UP001221757"/>
    </source>
</evidence>
<dbReference type="PANTHER" id="PTHR11559">
    <property type="entry name" value="CARBOXYLESTERASE"/>
    <property type="match status" value="1"/>
</dbReference>
<proteinExistence type="predicted"/>
<gene>
    <name evidence="2" type="ORF">B0H17DRAFT_1003085</name>
</gene>
<organism evidence="2 3">
    <name type="scientific">Mycena rosella</name>
    <name type="common">Pink bonnet</name>
    <name type="synonym">Agaricus rosellus</name>
    <dbReference type="NCBI Taxonomy" id="1033263"/>
    <lineage>
        <taxon>Eukaryota</taxon>
        <taxon>Fungi</taxon>
        <taxon>Dikarya</taxon>
        <taxon>Basidiomycota</taxon>
        <taxon>Agaricomycotina</taxon>
        <taxon>Agaricomycetes</taxon>
        <taxon>Agaricomycetidae</taxon>
        <taxon>Agaricales</taxon>
        <taxon>Marasmiineae</taxon>
        <taxon>Mycenaceae</taxon>
        <taxon>Mycena</taxon>
    </lineage>
</organism>
<feature type="domain" description="Carboxylesterase type B" evidence="1">
    <location>
        <begin position="16"/>
        <end position="506"/>
    </location>
</feature>
<dbReference type="PROSITE" id="PS00941">
    <property type="entry name" value="CARBOXYLESTERASE_B_2"/>
    <property type="match status" value="1"/>
</dbReference>